<evidence type="ECO:0000313" key="1">
    <source>
        <dbReference type="EMBL" id="KAF3598811.1"/>
    </source>
</evidence>
<evidence type="ECO:0000313" key="2">
    <source>
        <dbReference type="Proteomes" id="UP000712600"/>
    </source>
</evidence>
<protein>
    <submittedName>
        <fullName evidence="1">Uncharacterized protein</fullName>
    </submittedName>
</protein>
<dbReference type="Proteomes" id="UP000712600">
    <property type="component" value="Unassembled WGS sequence"/>
</dbReference>
<proteinExistence type="predicted"/>
<dbReference type="AlphaFoldDB" id="A0A8S9SBU5"/>
<sequence>MTLVAKMRLEARLQIWVRLDAPKQWPTKFSPLRNKDEKKRTDFPQLNLWHSCYSLALGRALSFSRLSASLLTSFPNVFNPLAKQPAFFRPRFLSKEKSRLSSS</sequence>
<name>A0A8S9SBU5_BRACR</name>
<organism evidence="1 2">
    <name type="scientific">Brassica cretica</name>
    <name type="common">Mustard</name>
    <dbReference type="NCBI Taxonomy" id="69181"/>
    <lineage>
        <taxon>Eukaryota</taxon>
        <taxon>Viridiplantae</taxon>
        <taxon>Streptophyta</taxon>
        <taxon>Embryophyta</taxon>
        <taxon>Tracheophyta</taxon>
        <taxon>Spermatophyta</taxon>
        <taxon>Magnoliopsida</taxon>
        <taxon>eudicotyledons</taxon>
        <taxon>Gunneridae</taxon>
        <taxon>Pentapetalae</taxon>
        <taxon>rosids</taxon>
        <taxon>malvids</taxon>
        <taxon>Brassicales</taxon>
        <taxon>Brassicaceae</taxon>
        <taxon>Brassiceae</taxon>
        <taxon>Brassica</taxon>
    </lineage>
</organism>
<gene>
    <name evidence="1" type="ORF">F2Q69_00034485</name>
</gene>
<comment type="caution">
    <text evidence="1">The sequence shown here is derived from an EMBL/GenBank/DDBJ whole genome shotgun (WGS) entry which is preliminary data.</text>
</comment>
<accession>A0A8S9SBU5</accession>
<dbReference type="EMBL" id="QGKX02000004">
    <property type="protein sequence ID" value="KAF3598811.1"/>
    <property type="molecule type" value="Genomic_DNA"/>
</dbReference>
<reference evidence="1" key="1">
    <citation type="submission" date="2019-12" db="EMBL/GenBank/DDBJ databases">
        <title>Genome sequencing and annotation of Brassica cretica.</title>
        <authorList>
            <person name="Studholme D.J."/>
            <person name="Sarris P."/>
        </authorList>
    </citation>
    <scope>NUCLEOTIDE SEQUENCE</scope>
    <source>
        <strain evidence="1">PFS-109/04</strain>
        <tissue evidence="1">Leaf</tissue>
    </source>
</reference>